<comment type="subunit">
    <text evidence="5 7">Monomer.</text>
</comment>
<evidence type="ECO:0000256" key="4">
    <source>
        <dbReference type="ARBA" id="ARBA00022777"/>
    </source>
</evidence>
<comment type="caution">
    <text evidence="5">Lacks conserved residue(s) required for the propagation of feature annotation.</text>
</comment>
<feature type="binding site" evidence="5">
    <location>
        <position position="29"/>
    </location>
    <ligand>
        <name>AMP</name>
        <dbReference type="ChEBI" id="CHEBI:456215"/>
    </ligand>
</feature>
<gene>
    <name evidence="5" type="primary">adk</name>
    <name evidence="8" type="ORF">SAMN05216555_102142</name>
</gene>
<dbReference type="HAMAP" id="MF_00235">
    <property type="entry name" value="Adenylate_kinase_Adk"/>
    <property type="match status" value="1"/>
</dbReference>
<comment type="similarity">
    <text evidence="5 6">Belongs to the adenylate kinase family.</text>
</comment>
<feature type="binding site" evidence="5">
    <location>
        <begin position="8"/>
        <end position="13"/>
    </location>
    <ligand>
        <name>ATP</name>
        <dbReference type="ChEBI" id="CHEBI:30616"/>
    </ligand>
</feature>
<evidence type="ECO:0000256" key="1">
    <source>
        <dbReference type="ARBA" id="ARBA00022679"/>
    </source>
</evidence>
<keyword evidence="9" id="KW-1185">Reference proteome</keyword>
<keyword evidence="3 5" id="KW-0547">Nucleotide-binding</keyword>
<keyword evidence="2 5" id="KW-0545">Nucleotide biosynthesis</keyword>
<feature type="binding site" evidence="5">
    <location>
        <position position="90"/>
    </location>
    <ligand>
        <name>AMP</name>
        <dbReference type="ChEBI" id="CHEBI:456215"/>
    </ligand>
</feature>
<dbReference type="Pfam" id="PF00406">
    <property type="entry name" value="ADK"/>
    <property type="match status" value="1"/>
</dbReference>
<protein>
    <recommendedName>
        <fullName evidence="5 7">Adenylate kinase</fullName>
        <shortName evidence="5">AK</shortName>
        <ecNumber evidence="5 7">2.7.4.3</ecNumber>
    </recommendedName>
    <alternativeName>
        <fullName evidence="5">ATP-AMP transphosphorylase</fullName>
    </alternativeName>
    <alternativeName>
        <fullName evidence="5">ATP:AMP phosphotransferase</fullName>
    </alternativeName>
    <alternativeName>
        <fullName evidence="5">Adenylate monophosphate kinase</fullName>
    </alternativeName>
</protein>
<dbReference type="EMBL" id="FNEI01000002">
    <property type="protein sequence ID" value="SDI38798.1"/>
    <property type="molecule type" value="Genomic_DNA"/>
</dbReference>
<dbReference type="AlphaFoldDB" id="A0A1G8K5T5"/>
<comment type="function">
    <text evidence="5">Catalyzes the reversible transfer of the terminal phosphate group between ATP and AMP. Plays an important role in cellular energy homeostasis and in adenine nucleotide metabolism.</text>
</comment>
<evidence type="ECO:0000313" key="9">
    <source>
        <dbReference type="Proteomes" id="UP000182130"/>
    </source>
</evidence>
<dbReference type="SUPFAM" id="SSF52540">
    <property type="entry name" value="P-loop containing nucleoside triphosphate hydrolases"/>
    <property type="match status" value="1"/>
</dbReference>
<feature type="binding site" evidence="5">
    <location>
        <begin position="83"/>
        <end position="86"/>
    </location>
    <ligand>
        <name>AMP</name>
        <dbReference type="ChEBI" id="CHEBI:456215"/>
    </ligand>
</feature>
<dbReference type="PRINTS" id="PR00094">
    <property type="entry name" value="ADENYLTKNASE"/>
</dbReference>
<proteinExistence type="inferred from homology"/>
<comment type="subcellular location">
    <subcellularLocation>
        <location evidence="5 7">Cytoplasm</location>
    </subcellularLocation>
</comment>
<dbReference type="NCBIfam" id="NF011104">
    <property type="entry name" value="PRK14531.1"/>
    <property type="match status" value="1"/>
</dbReference>
<evidence type="ECO:0000256" key="5">
    <source>
        <dbReference type="HAMAP-Rule" id="MF_00235"/>
    </source>
</evidence>
<dbReference type="UniPathway" id="UPA00588">
    <property type="reaction ID" value="UER00649"/>
</dbReference>
<keyword evidence="5 7" id="KW-0067">ATP-binding</keyword>
<dbReference type="GO" id="GO:0004017">
    <property type="term" value="F:AMP kinase activity"/>
    <property type="evidence" value="ECO:0007669"/>
    <property type="project" value="UniProtKB-UniRule"/>
</dbReference>
<dbReference type="PANTHER" id="PTHR23359">
    <property type="entry name" value="NUCLEOTIDE KINASE"/>
    <property type="match status" value="1"/>
</dbReference>
<dbReference type="Proteomes" id="UP000182130">
    <property type="component" value="Unassembled WGS sequence"/>
</dbReference>
<accession>A0A1G8K5T5</accession>
<keyword evidence="4 5" id="KW-0418">Kinase</keyword>
<dbReference type="Gene3D" id="3.40.50.300">
    <property type="entry name" value="P-loop containing nucleotide triphosphate hydrolases"/>
    <property type="match status" value="1"/>
</dbReference>
<feature type="binding site" evidence="5">
    <location>
        <position position="170"/>
    </location>
    <ligand>
        <name>ATP</name>
        <dbReference type="ChEBI" id="CHEBI:30616"/>
    </ligand>
</feature>
<evidence type="ECO:0000256" key="3">
    <source>
        <dbReference type="ARBA" id="ARBA00022741"/>
    </source>
</evidence>
<feature type="binding site" evidence="5">
    <location>
        <position position="142"/>
    </location>
    <ligand>
        <name>AMP</name>
        <dbReference type="ChEBI" id="CHEBI:456215"/>
    </ligand>
</feature>
<dbReference type="GO" id="GO:0005524">
    <property type="term" value="F:ATP binding"/>
    <property type="evidence" value="ECO:0007669"/>
    <property type="project" value="UniProtKB-UniRule"/>
</dbReference>
<evidence type="ECO:0000313" key="8">
    <source>
        <dbReference type="EMBL" id="SDI38798.1"/>
    </source>
</evidence>
<reference evidence="9" key="1">
    <citation type="submission" date="2016-10" db="EMBL/GenBank/DDBJ databases">
        <authorList>
            <person name="Varghese N."/>
            <person name="Submissions S."/>
        </authorList>
    </citation>
    <scope>NUCLEOTIDE SEQUENCE [LARGE SCALE GENOMIC DNA]</scope>
    <source>
        <strain evidence="9">CGMCC 1.10783</strain>
    </source>
</reference>
<feature type="region of interest" description="NMP" evidence="5">
    <location>
        <begin position="28"/>
        <end position="57"/>
    </location>
</feature>
<evidence type="ECO:0000256" key="7">
    <source>
        <dbReference type="RuleBase" id="RU003331"/>
    </source>
</evidence>
<dbReference type="InterPro" id="IPR000850">
    <property type="entry name" value="Adenylat/UMP-CMP_kin"/>
</dbReference>
<comment type="pathway">
    <text evidence="5">Purine metabolism; AMP biosynthesis via salvage pathway; AMP from ADP: step 1/1.</text>
</comment>
<evidence type="ECO:0000256" key="2">
    <source>
        <dbReference type="ARBA" id="ARBA00022727"/>
    </source>
</evidence>
<dbReference type="CDD" id="cd01428">
    <property type="entry name" value="ADK"/>
    <property type="match status" value="1"/>
</dbReference>
<dbReference type="NCBIfam" id="NF011100">
    <property type="entry name" value="PRK14527.1"/>
    <property type="match status" value="1"/>
</dbReference>
<dbReference type="NCBIfam" id="NF001381">
    <property type="entry name" value="PRK00279.1-3"/>
    <property type="match status" value="1"/>
</dbReference>
<comment type="domain">
    <text evidence="5">Consists of three domains, a large central CORE domain and two small peripheral domains, NMPbind and LID, which undergo movements during catalysis. The LID domain closes over the site of phosphoryl transfer upon ATP binding. Assembling and dissambling the active center during each catalytic cycle provides an effective means to prevent ATP hydrolysis.</text>
</comment>
<evidence type="ECO:0000256" key="6">
    <source>
        <dbReference type="RuleBase" id="RU003330"/>
    </source>
</evidence>
<organism evidence="8 9">
    <name type="scientific">Arthrobacter cupressi</name>
    <dbReference type="NCBI Taxonomy" id="1045773"/>
    <lineage>
        <taxon>Bacteria</taxon>
        <taxon>Bacillati</taxon>
        <taxon>Actinomycetota</taxon>
        <taxon>Actinomycetes</taxon>
        <taxon>Micrococcales</taxon>
        <taxon>Micrococcaceae</taxon>
        <taxon>Arthrobacter</taxon>
    </lineage>
</organism>
<feature type="binding site" evidence="5">
    <location>
        <position position="125"/>
    </location>
    <ligand>
        <name>ATP</name>
        <dbReference type="ChEBI" id="CHEBI:30616"/>
    </ligand>
</feature>
<dbReference type="GO" id="GO:0005737">
    <property type="term" value="C:cytoplasm"/>
    <property type="evidence" value="ECO:0007669"/>
    <property type="project" value="UniProtKB-SubCell"/>
</dbReference>
<dbReference type="NCBIfam" id="NF011105">
    <property type="entry name" value="PRK14532.1"/>
    <property type="match status" value="1"/>
</dbReference>
<feature type="binding site" evidence="5">
    <location>
        <begin position="55"/>
        <end position="57"/>
    </location>
    <ligand>
        <name>AMP</name>
        <dbReference type="ChEBI" id="CHEBI:456215"/>
    </ligand>
</feature>
<sequence>MIIIGAPGSGKGTQAEYLAAHFGVLPISTGEIFRTHVREQTELGVEASRFMDRGELVPDRLTDAMVARRLDGDDVGNGFLLDGYPRNLAQLAALDALLAGKGQRLDAVVQLAADDEELVQRLLNRAQEQGRSDDTAAVIRRRLELYREETQPVVSAYSVRGIVVEVDGSGERAAITDRAIAAVEAFLGTRG</sequence>
<keyword evidence="5" id="KW-0963">Cytoplasm</keyword>
<dbReference type="InterPro" id="IPR027417">
    <property type="entry name" value="P-loop_NTPase"/>
</dbReference>
<dbReference type="EC" id="2.7.4.3" evidence="5 7"/>
<dbReference type="STRING" id="1045773.SAMN05216555_102142"/>
<feature type="binding site" evidence="5">
    <location>
        <position position="34"/>
    </location>
    <ligand>
        <name>AMP</name>
        <dbReference type="ChEBI" id="CHEBI:456215"/>
    </ligand>
</feature>
<dbReference type="GO" id="GO:0044209">
    <property type="term" value="P:AMP salvage"/>
    <property type="evidence" value="ECO:0007669"/>
    <property type="project" value="UniProtKB-UniRule"/>
</dbReference>
<keyword evidence="1 5" id="KW-0808">Transferase</keyword>
<dbReference type="InterPro" id="IPR033690">
    <property type="entry name" value="Adenylat_kinase_CS"/>
</dbReference>
<name>A0A1G8K5T5_9MICC</name>
<comment type="catalytic activity">
    <reaction evidence="5 7">
        <text>AMP + ATP = 2 ADP</text>
        <dbReference type="Rhea" id="RHEA:12973"/>
        <dbReference type="ChEBI" id="CHEBI:30616"/>
        <dbReference type="ChEBI" id="CHEBI:456215"/>
        <dbReference type="ChEBI" id="CHEBI:456216"/>
        <dbReference type="EC" id="2.7.4.3"/>
    </reaction>
</comment>
<feature type="binding site" evidence="5">
    <location>
        <position position="131"/>
    </location>
    <ligand>
        <name>AMP</name>
        <dbReference type="ChEBI" id="CHEBI:456215"/>
    </ligand>
</feature>
<dbReference type="PROSITE" id="PS00113">
    <property type="entry name" value="ADENYLATE_KINASE"/>
    <property type="match status" value="1"/>
</dbReference>